<accession>A0A538UB75</accession>
<dbReference type="InterPro" id="IPR042089">
    <property type="entry name" value="Peptidase_M13_dom_2"/>
</dbReference>
<keyword evidence="3" id="KW-0645">Protease</keyword>
<keyword evidence="7" id="KW-0482">Metalloprotease</keyword>
<keyword evidence="5" id="KW-0378">Hydrolase</keyword>
<sequence>MARPSALGVALSALVLPAPRPALARAGRCTRVQHPKASPHPTRKPTMKRMLIVGLPFLLLTAASPATTPPNPVPAADDYLSQFVDPSVSARDDFFHYAVGKWLHAHPIPSNERSWGIAHVVQEETYHRILALNEAAAQNTAAAAGSNAQKIGDFWFAAMDTATIGKQGLAPLANELARIQAIKDRPSLLAEIARLQFMGVGAMCNLAVFQDEMNSERYALHLYQGGLGMPDRDYYFDSDDRAKMLRREYVAHVGRMFHLLGDDTTRAKAHAATVMSLETELAGASRKLEDLRDPRANYHSMAVDSLSTLAPSIAWKRFLEAGHFHDLARVIVGQPEFYQQVDKSLTKRPLSDWKTYLRWHLAHTYAAQAGGRFDAENFHFYGTILNGTPEQRPRWKRMLDQEENYLGDALGQLYVARYFSPRTKERYEKLTNDIFAAFHDRIRRLDWMSDATKERALKKLDAVDRKVGYPSHWRDYSNYAVNRGSFLGNCVRGNEWSSDFYIQKLYKPVDRTEWEMTPQTYNAYYNPSNNEIVLPAAAFILPGIPDSLVDDALVYAYAGGTTIGHEITHGFDDQGHQFDEHGNLENWWTAKDEQEFNQRVGRIVRQYDGYVAVDDLHVNGKATQGENIADLGGMLLGWDAFMKTDEYKKGQSIGGLTPGQRYFIGWALGWMNEIRPENLALRVKTDVHAPSFLRVIGPASNLTSFYQAYGVKPGDKMFRADSVRVSIW</sequence>
<comment type="cofactor">
    <cofactor evidence="1">
        <name>Zn(2+)</name>
        <dbReference type="ChEBI" id="CHEBI:29105"/>
    </cofactor>
</comment>
<dbReference type="CDD" id="cd08662">
    <property type="entry name" value="M13"/>
    <property type="match status" value="1"/>
</dbReference>
<evidence type="ECO:0000259" key="8">
    <source>
        <dbReference type="Pfam" id="PF01431"/>
    </source>
</evidence>
<reference evidence="10 11" key="1">
    <citation type="journal article" date="2019" name="Nat. Microbiol.">
        <title>Mediterranean grassland soil C-N compound turnover is dependent on rainfall and depth, and is mediated by genomically divergent microorganisms.</title>
        <authorList>
            <person name="Diamond S."/>
            <person name="Andeer P.F."/>
            <person name="Li Z."/>
            <person name="Crits-Christoph A."/>
            <person name="Burstein D."/>
            <person name="Anantharaman K."/>
            <person name="Lane K.R."/>
            <person name="Thomas B.C."/>
            <person name="Pan C."/>
            <person name="Northen T.R."/>
            <person name="Banfield J.F."/>
        </authorList>
    </citation>
    <scope>NUCLEOTIDE SEQUENCE [LARGE SCALE GENOMIC DNA]</scope>
    <source>
        <strain evidence="10">WS_10</strain>
    </source>
</reference>
<dbReference type="GO" id="GO:0004222">
    <property type="term" value="F:metalloendopeptidase activity"/>
    <property type="evidence" value="ECO:0007669"/>
    <property type="project" value="InterPro"/>
</dbReference>
<keyword evidence="4" id="KW-0479">Metal-binding</keyword>
<evidence type="ECO:0000256" key="6">
    <source>
        <dbReference type="ARBA" id="ARBA00022833"/>
    </source>
</evidence>
<comment type="similarity">
    <text evidence="2">Belongs to the peptidase M13 family.</text>
</comment>
<gene>
    <name evidence="10" type="ORF">E6K80_00870</name>
</gene>
<evidence type="ECO:0000256" key="4">
    <source>
        <dbReference type="ARBA" id="ARBA00022723"/>
    </source>
</evidence>
<comment type="caution">
    <text evidence="10">The sequence shown here is derived from an EMBL/GenBank/DDBJ whole genome shotgun (WGS) entry which is preliminary data.</text>
</comment>
<feature type="domain" description="Peptidase M13 N-terminal" evidence="9">
    <location>
        <begin position="92"/>
        <end position="470"/>
    </location>
</feature>
<dbReference type="SUPFAM" id="SSF55486">
    <property type="entry name" value="Metalloproteases ('zincins'), catalytic domain"/>
    <property type="match status" value="1"/>
</dbReference>
<dbReference type="InterPro" id="IPR018497">
    <property type="entry name" value="Peptidase_M13_C"/>
</dbReference>
<dbReference type="Pfam" id="PF05649">
    <property type="entry name" value="Peptidase_M13_N"/>
    <property type="match status" value="1"/>
</dbReference>
<evidence type="ECO:0000256" key="5">
    <source>
        <dbReference type="ARBA" id="ARBA00022801"/>
    </source>
</evidence>
<dbReference type="GO" id="GO:0016485">
    <property type="term" value="P:protein processing"/>
    <property type="evidence" value="ECO:0007669"/>
    <property type="project" value="TreeGrafter"/>
</dbReference>
<dbReference type="GO" id="GO:0005886">
    <property type="term" value="C:plasma membrane"/>
    <property type="evidence" value="ECO:0007669"/>
    <property type="project" value="TreeGrafter"/>
</dbReference>
<evidence type="ECO:0000259" key="9">
    <source>
        <dbReference type="Pfam" id="PF05649"/>
    </source>
</evidence>
<dbReference type="Proteomes" id="UP000319836">
    <property type="component" value="Unassembled WGS sequence"/>
</dbReference>
<name>A0A538UB75_UNCEI</name>
<dbReference type="Gene3D" id="3.40.390.10">
    <property type="entry name" value="Collagenase (Catalytic Domain)"/>
    <property type="match status" value="1"/>
</dbReference>
<evidence type="ECO:0000256" key="7">
    <source>
        <dbReference type="ARBA" id="ARBA00023049"/>
    </source>
</evidence>
<dbReference type="InterPro" id="IPR024079">
    <property type="entry name" value="MetalloPept_cat_dom_sf"/>
</dbReference>
<evidence type="ECO:0000256" key="1">
    <source>
        <dbReference type="ARBA" id="ARBA00001947"/>
    </source>
</evidence>
<dbReference type="PANTHER" id="PTHR11733:SF167">
    <property type="entry name" value="FI17812P1-RELATED"/>
    <property type="match status" value="1"/>
</dbReference>
<dbReference type="Gene3D" id="1.10.1380.10">
    <property type="entry name" value="Neutral endopeptidase , domain2"/>
    <property type="match status" value="1"/>
</dbReference>
<proteinExistence type="inferred from homology"/>
<dbReference type="AlphaFoldDB" id="A0A538UB75"/>
<dbReference type="PRINTS" id="PR00786">
    <property type="entry name" value="NEPRILYSIN"/>
</dbReference>
<evidence type="ECO:0000256" key="2">
    <source>
        <dbReference type="ARBA" id="ARBA00007357"/>
    </source>
</evidence>
<dbReference type="InterPro" id="IPR008753">
    <property type="entry name" value="Peptidase_M13_N"/>
</dbReference>
<protein>
    <submittedName>
        <fullName evidence="10">M13 family metallopeptidase</fullName>
    </submittedName>
</protein>
<evidence type="ECO:0000313" key="11">
    <source>
        <dbReference type="Proteomes" id="UP000319836"/>
    </source>
</evidence>
<dbReference type="InterPro" id="IPR000718">
    <property type="entry name" value="Peptidase_M13"/>
</dbReference>
<dbReference type="Pfam" id="PF01431">
    <property type="entry name" value="Peptidase_M13"/>
    <property type="match status" value="1"/>
</dbReference>
<evidence type="ECO:0000313" key="10">
    <source>
        <dbReference type="EMBL" id="TMQ73146.1"/>
    </source>
</evidence>
<evidence type="ECO:0000256" key="3">
    <source>
        <dbReference type="ARBA" id="ARBA00022670"/>
    </source>
</evidence>
<dbReference type="PROSITE" id="PS51885">
    <property type="entry name" value="NEPRILYSIN"/>
    <property type="match status" value="1"/>
</dbReference>
<dbReference type="EMBL" id="VBPA01000021">
    <property type="protein sequence ID" value="TMQ73146.1"/>
    <property type="molecule type" value="Genomic_DNA"/>
</dbReference>
<keyword evidence="6" id="KW-0862">Zinc</keyword>
<organism evidence="10 11">
    <name type="scientific">Eiseniibacteriota bacterium</name>
    <dbReference type="NCBI Taxonomy" id="2212470"/>
    <lineage>
        <taxon>Bacteria</taxon>
        <taxon>Candidatus Eiseniibacteriota</taxon>
    </lineage>
</organism>
<dbReference type="PANTHER" id="PTHR11733">
    <property type="entry name" value="ZINC METALLOPROTEASE FAMILY M13 NEPRILYSIN-RELATED"/>
    <property type="match status" value="1"/>
</dbReference>
<dbReference type="GO" id="GO:0046872">
    <property type="term" value="F:metal ion binding"/>
    <property type="evidence" value="ECO:0007669"/>
    <property type="project" value="UniProtKB-KW"/>
</dbReference>
<feature type="domain" description="Peptidase M13 C-terminal" evidence="8">
    <location>
        <begin position="522"/>
        <end position="724"/>
    </location>
</feature>